<organism evidence="6 7">
    <name type="scientific">Dendrobium thyrsiflorum</name>
    <name type="common">Pinecone-like raceme dendrobium</name>
    <name type="synonym">Orchid</name>
    <dbReference type="NCBI Taxonomy" id="117978"/>
    <lineage>
        <taxon>Eukaryota</taxon>
        <taxon>Viridiplantae</taxon>
        <taxon>Streptophyta</taxon>
        <taxon>Embryophyta</taxon>
        <taxon>Tracheophyta</taxon>
        <taxon>Spermatophyta</taxon>
        <taxon>Magnoliopsida</taxon>
        <taxon>Liliopsida</taxon>
        <taxon>Asparagales</taxon>
        <taxon>Orchidaceae</taxon>
        <taxon>Epidendroideae</taxon>
        <taxon>Malaxideae</taxon>
        <taxon>Dendrobiinae</taxon>
        <taxon>Dendrobium</taxon>
    </lineage>
</organism>
<protein>
    <recommendedName>
        <fullName evidence="2">Mediator of RNA polymerase II transcription subunit 25</fullName>
    </recommendedName>
</protein>
<gene>
    <name evidence="6" type="ORF">M5K25_008525</name>
</gene>
<dbReference type="AlphaFoldDB" id="A0ABD0V9R1"/>
<reference evidence="6 7" key="1">
    <citation type="journal article" date="2024" name="Plant Biotechnol. J.">
        <title>Dendrobium thyrsiflorum genome and its molecular insights into genes involved in important horticultural traits.</title>
        <authorList>
            <person name="Chen B."/>
            <person name="Wang J.Y."/>
            <person name="Zheng P.J."/>
            <person name="Li K.L."/>
            <person name="Liang Y.M."/>
            <person name="Chen X.F."/>
            <person name="Zhang C."/>
            <person name="Zhao X."/>
            <person name="He X."/>
            <person name="Zhang G.Q."/>
            <person name="Liu Z.J."/>
            <person name="Xu Q."/>
        </authorList>
    </citation>
    <scope>NUCLEOTIDE SEQUENCE [LARGE SCALE GENOMIC DNA]</scope>
    <source>
        <strain evidence="6">GZMU011</strain>
    </source>
</reference>
<keyword evidence="3" id="KW-0175">Coiled coil</keyword>
<feature type="domain" description="Mediator of RNA polymerase II transcription subunit 25 von Willebrand factor type A" evidence="5">
    <location>
        <begin position="3"/>
        <end position="226"/>
    </location>
</feature>
<evidence type="ECO:0000313" key="7">
    <source>
        <dbReference type="Proteomes" id="UP001552299"/>
    </source>
</evidence>
<comment type="similarity">
    <text evidence="1">Belongs to the Mediator complex subunit 25 family.</text>
</comment>
<comment type="caution">
    <text evidence="6">The sequence shown here is derived from an EMBL/GenBank/DDBJ whole genome shotgun (WGS) entry which is preliminary data.</text>
</comment>
<dbReference type="EMBL" id="JANQDX010000007">
    <property type="protein sequence ID" value="KAL0921451.1"/>
    <property type="molecule type" value="Genomic_DNA"/>
</dbReference>
<name>A0ABD0V9R1_DENTH</name>
<dbReference type="PANTHER" id="PTHR12433">
    <property type="entry name" value="MEDIATOR OF RNA POLYMERASE II TRANSCRIPTION SUBUNIT 25"/>
    <property type="match status" value="1"/>
</dbReference>
<evidence type="ECO:0000313" key="6">
    <source>
        <dbReference type="EMBL" id="KAL0921451.1"/>
    </source>
</evidence>
<dbReference type="InterPro" id="IPR036465">
    <property type="entry name" value="vWFA_dom_sf"/>
</dbReference>
<evidence type="ECO:0000256" key="1">
    <source>
        <dbReference type="ARBA" id="ARBA00009102"/>
    </source>
</evidence>
<feature type="region of interest" description="Disordered" evidence="4">
    <location>
        <begin position="464"/>
        <end position="483"/>
    </location>
</feature>
<dbReference type="Proteomes" id="UP001552299">
    <property type="component" value="Unassembled WGS sequence"/>
</dbReference>
<sequence>MAEKQLIVVVEGTAALGPYWQIVVSDFLEKIVRYFCGNELNGQKLSGANPELALVVFNSHGPYSAFLVQRTGWTKDLDVFLGWLSRIQFSGGGFGDAAIAEGLSDALMMFAVSTNGSQSLQNLDYQKHCILVAASNPYPLSSPVYSPPNPTTEPSENPDAQTGTCLGDAEGVAKSFGQCFISLSVVCPRQLPKLKAIYIAGKRNPRAADPTVDNANNPHFTVLLSENFMEARAALSRPVIGSLATAQSVVKMDAAPTGAVPWTSSTSLPSVNGTMINRQQPPGNIPPAAVKVEPTTVPTMVSGPGYPHLPPISSVSSQVAPSLQTSSPSPTSQEMNITSEAMPEHKPLVNLSSQTLRPVSPANVSILNNLSQHREVMNSASITGANPIGLQTIGVTPMVMHVSNMISSGMASSGMSGALMTTTQVAQNTALGSFTSANSQVSGNSNMGISPALTNLQNSIGMGQSVQGMGQGNLTQSAQTGQGGINMTSSIMNGLGPAGLSSAPGTMIPTPGMSQQSSVNSLGMTNNTAINLPLTQQAPGVQQPQSKYVKIWEGALSGQRQGHPVFICKLEGYRNATASETLAADWPSSMQIVRLIAQDHMSNKQYVGKADFLVFRTLNQHGFLAQLQDKKLCAVIQLPSQTLLLSVSDKAGRLIGMLFPGDMVVFKPQVPSQQQQQQLQQQTQQNQHLQQQQQLQLQQQQQLQQQPQQQPMVGTGMNQTFVQGSVRPQAKLPSSTMSNGGFMP</sequence>
<evidence type="ECO:0000256" key="2">
    <source>
        <dbReference type="ARBA" id="ARBA00019694"/>
    </source>
</evidence>
<accession>A0ABD0V9R1</accession>
<dbReference type="PANTHER" id="PTHR12433:SF11">
    <property type="entry name" value="MEDIATOR OF RNA POLYMERASE II TRANSCRIPTION SUBUNIT 25"/>
    <property type="match status" value="1"/>
</dbReference>
<feature type="compositionally biased region" description="Polar residues" evidence="4">
    <location>
        <begin position="473"/>
        <end position="483"/>
    </location>
</feature>
<feature type="compositionally biased region" description="Polar residues" evidence="4">
    <location>
        <begin position="732"/>
        <end position="744"/>
    </location>
</feature>
<feature type="region of interest" description="Disordered" evidence="4">
    <location>
        <begin position="725"/>
        <end position="744"/>
    </location>
</feature>
<dbReference type="SUPFAM" id="SSF53300">
    <property type="entry name" value="vWA-like"/>
    <property type="match status" value="1"/>
</dbReference>
<dbReference type="InterPro" id="IPR021419">
    <property type="entry name" value="Mediator_Med25_VWA"/>
</dbReference>
<keyword evidence="7" id="KW-1185">Reference proteome</keyword>
<feature type="coiled-coil region" evidence="3">
    <location>
        <begin position="672"/>
        <end position="706"/>
    </location>
</feature>
<dbReference type="Pfam" id="PF11265">
    <property type="entry name" value="Med25_VWA"/>
    <property type="match status" value="1"/>
</dbReference>
<evidence type="ECO:0000259" key="5">
    <source>
        <dbReference type="Pfam" id="PF11265"/>
    </source>
</evidence>
<evidence type="ECO:0000256" key="3">
    <source>
        <dbReference type="SAM" id="Coils"/>
    </source>
</evidence>
<evidence type="ECO:0000256" key="4">
    <source>
        <dbReference type="SAM" id="MobiDB-lite"/>
    </source>
</evidence>
<proteinExistence type="inferred from homology"/>